<dbReference type="GO" id="GO:0140588">
    <property type="term" value="P:chromatin looping"/>
    <property type="evidence" value="ECO:0007669"/>
    <property type="project" value="InterPro"/>
</dbReference>
<evidence type="ECO:0000313" key="2">
    <source>
        <dbReference type="Proteomes" id="UP000267606"/>
    </source>
</evidence>
<dbReference type="Pfam" id="PF12765">
    <property type="entry name" value="Cohesin_HEAT"/>
    <property type="match status" value="1"/>
</dbReference>
<dbReference type="AlphaFoldDB" id="A0A183HMT1"/>
<dbReference type="PANTHER" id="PTHR21704">
    <property type="entry name" value="NIPPED-B-LIKE PROTEIN DELANGIN SCC2-RELATED"/>
    <property type="match status" value="1"/>
</dbReference>
<dbReference type="PANTHER" id="PTHR21704:SF18">
    <property type="entry name" value="NIPPED-B-LIKE PROTEIN"/>
    <property type="match status" value="1"/>
</dbReference>
<dbReference type="InterPro" id="IPR026003">
    <property type="entry name" value="Cohesin_HEAT"/>
</dbReference>
<evidence type="ECO:0000313" key="3">
    <source>
        <dbReference type="WBParaSite" id="OFLC_0000879201-mRNA-1"/>
    </source>
</evidence>
<dbReference type="GO" id="GO:0090694">
    <property type="term" value="C:Scc2-Scc4 cohesin loading complex"/>
    <property type="evidence" value="ECO:0007669"/>
    <property type="project" value="TreeGrafter"/>
</dbReference>
<dbReference type="STRING" id="387005.A0A183HMT1"/>
<dbReference type="EMBL" id="UZAJ01010231">
    <property type="protein sequence ID" value="VDO57416.1"/>
    <property type="molecule type" value="Genomic_DNA"/>
</dbReference>
<reference evidence="3" key="1">
    <citation type="submission" date="2016-06" db="UniProtKB">
        <authorList>
            <consortium name="WormBaseParasite"/>
        </authorList>
    </citation>
    <scope>IDENTIFICATION</scope>
</reference>
<gene>
    <name evidence="1" type="ORF">OFLC_LOCUS8788</name>
</gene>
<dbReference type="GO" id="GO:0003682">
    <property type="term" value="F:chromatin binding"/>
    <property type="evidence" value="ECO:0007669"/>
    <property type="project" value="TreeGrafter"/>
</dbReference>
<dbReference type="GO" id="GO:0061775">
    <property type="term" value="F:cohesin loader activity"/>
    <property type="evidence" value="ECO:0007669"/>
    <property type="project" value="InterPro"/>
</dbReference>
<dbReference type="InterPro" id="IPR033031">
    <property type="entry name" value="Scc2/Nipped-B"/>
</dbReference>
<dbReference type="InterPro" id="IPR016024">
    <property type="entry name" value="ARM-type_fold"/>
</dbReference>
<reference evidence="1 2" key="2">
    <citation type="submission" date="2018-11" db="EMBL/GenBank/DDBJ databases">
        <authorList>
            <consortium name="Pathogen Informatics"/>
        </authorList>
    </citation>
    <scope>NUCLEOTIDE SEQUENCE [LARGE SCALE GENOMIC DNA]</scope>
</reference>
<organism evidence="3">
    <name type="scientific">Onchocerca flexuosa</name>
    <dbReference type="NCBI Taxonomy" id="387005"/>
    <lineage>
        <taxon>Eukaryota</taxon>
        <taxon>Metazoa</taxon>
        <taxon>Ecdysozoa</taxon>
        <taxon>Nematoda</taxon>
        <taxon>Chromadorea</taxon>
        <taxon>Rhabditida</taxon>
        <taxon>Spirurina</taxon>
        <taxon>Spiruromorpha</taxon>
        <taxon>Filarioidea</taxon>
        <taxon>Onchocercidae</taxon>
        <taxon>Onchocerca</taxon>
    </lineage>
</organism>
<dbReference type="WBParaSite" id="OFLC_0000879201-mRNA-1">
    <property type="protein sequence ID" value="OFLC_0000879201-mRNA-1"/>
    <property type="gene ID" value="OFLC_0000879201"/>
</dbReference>
<dbReference type="GO" id="GO:1990414">
    <property type="term" value="P:replication-born double-strand break repair via sister chromatid exchange"/>
    <property type="evidence" value="ECO:0007669"/>
    <property type="project" value="TreeGrafter"/>
</dbReference>
<evidence type="ECO:0000313" key="1">
    <source>
        <dbReference type="EMBL" id="VDO57416.1"/>
    </source>
</evidence>
<dbReference type="GO" id="GO:0071169">
    <property type="term" value="P:establishment of protein localization to chromatin"/>
    <property type="evidence" value="ECO:0007669"/>
    <property type="project" value="TreeGrafter"/>
</dbReference>
<dbReference type="Proteomes" id="UP000267606">
    <property type="component" value="Unassembled WGS sequence"/>
</dbReference>
<dbReference type="SUPFAM" id="SSF48371">
    <property type="entry name" value="ARM repeat"/>
    <property type="match status" value="1"/>
</dbReference>
<accession>A0A183HMT1</accession>
<dbReference type="GO" id="GO:0034087">
    <property type="term" value="P:establishment of mitotic sister chromatid cohesion"/>
    <property type="evidence" value="ECO:0007669"/>
    <property type="project" value="TreeGrafter"/>
</dbReference>
<protein>
    <submittedName>
        <fullName evidence="3">Adaptin_N domain-containing protein</fullName>
    </submittedName>
</protein>
<name>A0A183HMT1_9BILA</name>
<sequence>MSCYDLLPPEVRKAVQARMMDPNAAVREATIELIGKYLIAKPEYVPQYYPLLIERIKVTNSTELKK</sequence>
<keyword evidence="2" id="KW-1185">Reference proteome</keyword>
<proteinExistence type="predicted"/>
<dbReference type="GO" id="GO:0010468">
    <property type="term" value="P:regulation of gene expression"/>
    <property type="evidence" value="ECO:0007669"/>
    <property type="project" value="InterPro"/>
</dbReference>